<gene>
    <name evidence="2" type="ORF">RCOM_1402820</name>
</gene>
<evidence type="ECO:0000313" key="3">
    <source>
        <dbReference type="Proteomes" id="UP000008311"/>
    </source>
</evidence>
<feature type="region of interest" description="Disordered" evidence="1">
    <location>
        <begin position="34"/>
        <end position="53"/>
    </location>
</feature>
<dbReference type="InParanoid" id="B9RRI6"/>
<reference evidence="3" key="1">
    <citation type="journal article" date="2010" name="Nat. Biotechnol.">
        <title>Draft genome sequence of the oilseed species Ricinus communis.</title>
        <authorList>
            <person name="Chan A.P."/>
            <person name="Crabtree J."/>
            <person name="Zhao Q."/>
            <person name="Lorenzi H."/>
            <person name="Orvis J."/>
            <person name="Puiu D."/>
            <person name="Melake-Berhan A."/>
            <person name="Jones K.M."/>
            <person name="Redman J."/>
            <person name="Chen G."/>
            <person name="Cahoon E.B."/>
            <person name="Gedil M."/>
            <person name="Stanke M."/>
            <person name="Haas B.J."/>
            <person name="Wortman J.R."/>
            <person name="Fraser-Liggett C.M."/>
            <person name="Ravel J."/>
            <person name="Rabinowicz P.D."/>
        </authorList>
    </citation>
    <scope>NUCLEOTIDE SEQUENCE [LARGE SCALE GENOMIC DNA]</scope>
    <source>
        <strain evidence="3">cv. Hale</strain>
    </source>
</reference>
<protein>
    <submittedName>
        <fullName evidence="2">Uncharacterized protein</fullName>
    </submittedName>
</protein>
<proteinExistence type="predicted"/>
<dbReference type="AlphaFoldDB" id="B9RRI6"/>
<sequence length="122" mass="13388">MIEAEAEAGEGQRRHRHYHFPLLQLVALPPICPSTSSSHVPSSPSQSSTPSPTAFDVARQSLFSASVAELSAARQLLELHSRSFFQSNACSSTISKIFLQKMDLAGHSWKTIPPATIEYYCQ</sequence>
<keyword evidence="3" id="KW-1185">Reference proteome</keyword>
<dbReference type="EMBL" id="EQ973804">
    <property type="protein sequence ID" value="EEF46039.1"/>
    <property type="molecule type" value="Genomic_DNA"/>
</dbReference>
<organism evidence="2 3">
    <name type="scientific">Ricinus communis</name>
    <name type="common">Castor bean</name>
    <dbReference type="NCBI Taxonomy" id="3988"/>
    <lineage>
        <taxon>Eukaryota</taxon>
        <taxon>Viridiplantae</taxon>
        <taxon>Streptophyta</taxon>
        <taxon>Embryophyta</taxon>
        <taxon>Tracheophyta</taxon>
        <taxon>Spermatophyta</taxon>
        <taxon>Magnoliopsida</taxon>
        <taxon>eudicotyledons</taxon>
        <taxon>Gunneridae</taxon>
        <taxon>Pentapetalae</taxon>
        <taxon>rosids</taxon>
        <taxon>fabids</taxon>
        <taxon>Malpighiales</taxon>
        <taxon>Euphorbiaceae</taxon>
        <taxon>Acalyphoideae</taxon>
        <taxon>Acalypheae</taxon>
        <taxon>Ricinus</taxon>
    </lineage>
</organism>
<evidence type="ECO:0000313" key="2">
    <source>
        <dbReference type="EMBL" id="EEF46039.1"/>
    </source>
</evidence>
<evidence type="ECO:0000256" key="1">
    <source>
        <dbReference type="SAM" id="MobiDB-lite"/>
    </source>
</evidence>
<dbReference type="Proteomes" id="UP000008311">
    <property type="component" value="Unassembled WGS sequence"/>
</dbReference>
<name>B9RRI6_RICCO</name>
<accession>B9RRI6</accession>